<gene>
    <name evidence="2" type="ORF">FRV6_04882</name>
</gene>
<dbReference type="AlphaFoldDB" id="A0A2H3SZH6"/>
<feature type="region of interest" description="Disordered" evidence="1">
    <location>
        <begin position="22"/>
        <end position="53"/>
    </location>
</feature>
<evidence type="ECO:0000256" key="1">
    <source>
        <dbReference type="SAM" id="MobiDB-lite"/>
    </source>
</evidence>
<dbReference type="Proteomes" id="UP000219369">
    <property type="component" value="Unassembled WGS sequence"/>
</dbReference>
<proteinExistence type="predicted"/>
<accession>A0A2H3SZH6</accession>
<evidence type="ECO:0000313" key="2">
    <source>
        <dbReference type="EMBL" id="SCO80669.1"/>
    </source>
</evidence>
<sequence length="53" mass="6322">MQPSKPVENWWPMRLEETVARSHPSPRRVVNKTRKFPRTQPLVDSEAQDIYCE</sequence>
<protein>
    <submittedName>
        <fullName evidence="2">Uncharacterized protein</fullName>
    </submittedName>
</protein>
<reference evidence="3" key="1">
    <citation type="submission" date="2016-09" db="EMBL/GenBank/DDBJ databases">
        <authorList>
            <person name="Guldener U."/>
        </authorList>
    </citation>
    <scope>NUCLEOTIDE SEQUENCE [LARGE SCALE GENOMIC DNA]</scope>
    <source>
        <strain evidence="3">V64-1</strain>
    </source>
</reference>
<name>A0A2H3SZH6_FUSOX</name>
<organism evidence="2 3">
    <name type="scientific">Fusarium oxysporum</name>
    <name type="common">Fusarium vascular wilt</name>
    <dbReference type="NCBI Taxonomy" id="5507"/>
    <lineage>
        <taxon>Eukaryota</taxon>
        <taxon>Fungi</taxon>
        <taxon>Dikarya</taxon>
        <taxon>Ascomycota</taxon>
        <taxon>Pezizomycotina</taxon>
        <taxon>Sordariomycetes</taxon>
        <taxon>Hypocreomycetidae</taxon>
        <taxon>Hypocreales</taxon>
        <taxon>Nectriaceae</taxon>
        <taxon>Fusarium</taxon>
        <taxon>Fusarium oxysporum species complex</taxon>
    </lineage>
</organism>
<evidence type="ECO:0000313" key="3">
    <source>
        <dbReference type="Proteomes" id="UP000219369"/>
    </source>
</evidence>
<feature type="compositionally biased region" description="Basic residues" evidence="1">
    <location>
        <begin position="24"/>
        <end position="37"/>
    </location>
</feature>
<dbReference type="EMBL" id="FMJY01000002">
    <property type="protein sequence ID" value="SCO80669.1"/>
    <property type="molecule type" value="Genomic_DNA"/>
</dbReference>